<accession>A0ABS9NN63</accession>
<organism evidence="1 2">
    <name type="scientific">Kingella pumchi</name>
    <dbReference type="NCBI Taxonomy" id="2779506"/>
    <lineage>
        <taxon>Bacteria</taxon>
        <taxon>Pseudomonadati</taxon>
        <taxon>Pseudomonadota</taxon>
        <taxon>Betaproteobacteria</taxon>
        <taxon>Neisseriales</taxon>
        <taxon>Neisseriaceae</taxon>
        <taxon>Kingella</taxon>
    </lineage>
</organism>
<sequence length="317" mass="35177">MSFTFRRHKKLHKQAYAAFDSGELAQAAEYFAKLVKRFPDDSAYHYMQGLTAKNRMDWPSALRANLRAIECADGFAEGAHWNAAIAATALHDWHTARRMWAACGIAIPEGEGEIRADFGIAVIRLNPWADGETVYARRIDPVRAQIINVPLPESGWRFGDIALHDGAPTGTRDDGQGGEVHVFNAFECWRPSETPTHTAFVRCPAAADAHALTELLEQHGWTAEDWTQSLRYLCLRCSYGIPHEHTDAAPSVEQADTWQTERSIGIAAPAAQSAKLETALQNWAAAAPGREVSDICRQNYPLPARQDGRVWWIGSSE</sequence>
<dbReference type="EMBL" id="JAKOOW010000024">
    <property type="protein sequence ID" value="MCG6504125.1"/>
    <property type="molecule type" value="Genomic_DNA"/>
</dbReference>
<evidence type="ECO:0008006" key="3">
    <source>
        <dbReference type="Google" id="ProtNLM"/>
    </source>
</evidence>
<dbReference type="Proteomes" id="UP001298424">
    <property type="component" value="Unassembled WGS sequence"/>
</dbReference>
<dbReference type="RefSeq" id="WP_238747049.1">
    <property type="nucleotide sequence ID" value="NZ_JAKOOW010000024.1"/>
</dbReference>
<reference evidence="1 2" key="1">
    <citation type="submission" date="2022-02" db="EMBL/GenBank/DDBJ databases">
        <title>Genome sequence data of Kingella unionensis sp. nov. strain CICC 24913 (CCUG 75125).</title>
        <authorList>
            <person name="Xiao M."/>
        </authorList>
    </citation>
    <scope>NUCLEOTIDE SEQUENCE [LARGE SCALE GENOMIC DNA]</scope>
    <source>
        <strain evidence="1 2">CICC 24913</strain>
    </source>
</reference>
<comment type="caution">
    <text evidence="1">The sequence shown here is derived from an EMBL/GenBank/DDBJ whole genome shotgun (WGS) entry which is preliminary data.</text>
</comment>
<keyword evidence="2" id="KW-1185">Reference proteome</keyword>
<name>A0ABS9NN63_9NEIS</name>
<evidence type="ECO:0000313" key="2">
    <source>
        <dbReference type="Proteomes" id="UP001298424"/>
    </source>
</evidence>
<protein>
    <recommendedName>
        <fullName evidence="3">Tetratricopeptide repeat protein</fullName>
    </recommendedName>
</protein>
<proteinExistence type="predicted"/>
<evidence type="ECO:0000313" key="1">
    <source>
        <dbReference type="EMBL" id="MCG6504125.1"/>
    </source>
</evidence>
<dbReference type="InterPro" id="IPR011990">
    <property type="entry name" value="TPR-like_helical_dom_sf"/>
</dbReference>
<dbReference type="SUPFAM" id="SSF48452">
    <property type="entry name" value="TPR-like"/>
    <property type="match status" value="1"/>
</dbReference>
<gene>
    <name evidence="1" type="ORF">MB824_06420</name>
</gene>
<dbReference type="Gene3D" id="1.25.40.10">
    <property type="entry name" value="Tetratricopeptide repeat domain"/>
    <property type="match status" value="1"/>
</dbReference>